<organism evidence="2 3">
    <name type="scientific">Nocardia cerradoensis</name>
    <dbReference type="NCBI Taxonomy" id="85688"/>
    <lineage>
        <taxon>Bacteria</taxon>
        <taxon>Bacillati</taxon>
        <taxon>Actinomycetota</taxon>
        <taxon>Actinomycetes</taxon>
        <taxon>Mycobacteriales</taxon>
        <taxon>Nocardiaceae</taxon>
        <taxon>Nocardia</taxon>
    </lineage>
</organism>
<dbReference type="AlphaFoldDB" id="A0A231HBG7"/>
<evidence type="ECO:0008006" key="4">
    <source>
        <dbReference type="Google" id="ProtNLM"/>
    </source>
</evidence>
<name>A0A231HBG7_9NOCA</name>
<dbReference type="RefSeq" id="WP_094024600.1">
    <property type="nucleotide sequence ID" value="NZ_NGAF01000002.1"/>
</dbReference>
<feature type="transmembrane region" description="Helical" evidence="1">
    <location>
        <begin position="212"/>
        <end position="237"/>
    </location>
</feature>
<protein>
    <recommendedName>
        <fullName evidence="4">Peptidase M48 domain-containing protein</fullName>
    </recommendedName>
</protein>
<keyword evidence="1" id="KW-0472">Membrane</keyword>
<comment type="caution">
    <text evidence="2">The sequence shown here is derived from an EMBL/GenBank/DDBJ whole genome shotgun (WGS) entry which is preliminary data.</text>
</comment>
<keyword evidence="1" id="KW-1133">Transmembrane helix</keyword>
<reference evidence="2 3" key="1">
    <citation type="submission" date="2017-07" db="EMBL/GenBank/DDBJ databases">
        <title>First draft Genome Sequence of Nocardia cerradoensis isolated from human infection.</title>
        <authorList>
            <person name="Carrasco G."/>
        </authorList>
    </citation>
    <scope>NUCLEOTIDE SEQUENCE [LARGE SCALE GENOMIC DNA]</scope>
    <source>
        <strain evidence="2 3">CNM20130759</strain>
    </source>
</reference>
<accession>A0A231HBG7</accession>
<keyword evidence="1" id="KW-0812">Transmembrane</keyword>
<evidence type="ECO:0000313" key="3">
    <source>
        <dbReference type="Proteomes" id="UP000215506"/>
    </source>
</evidence>
<keyword evidence="3" id="KW-1185">Reference proteome</keyword>
<sequence length="350" mass="37474">MTFDSTAKANDPGAGAAIRPSATDRIRSWTALILAAAPTAAILTVVLYGLGLAMGFGTLGILAIAWFVVCVLVAVVCFLGAERRWLSARFGVRAPTSGERHALTTAWERVARRSGIASSSHSLWIRESERELLLPRRMIAVPAAVLGAPPREIEAVLARELGYRSEGRVSLCQFVFRYFNLPLVWLERVLVSGPAAVGAWLTRRMTPPAARIFGIGWSAVSRVLVACPAIAATTVIVGLPAALLLRIAPEVAACALVPVVRRIDYRADRAAVDLGYGTDLGVALQERRAESDDAAALYALSVSAYAPRTAVGERVRHIRDRMDERVRIAGYSGPVRPGGGAAQGFPGRDR</sequence>
<evidence type="ECO:0000313" key="2">
    <source>
        <dbReference type="EMBL" id="OXR46185.1"/>
    </source>
</evidence>
<evidence type="ECO:0000256" key="1">
    <source>
        <dbReference type="SAM" id="Phobius"/>
    </source>
</evidence>
<feature type="transmembrane region" description="Helical" evidence="1">
    <location>
        <begin position="56"/>
        <end position="81"/>
    </location>
</feature>
<gene>
    <name evidence="2" type="ORF">B7C42_01150</name>
</gene>
<dbReference type="EMBL" id="NGAF01000002">
    <property type="protein sequence ID" value="OXR46185.1"/>
    <property type="molecule type" value="Genomic_DNA"/>
</dbReference>
<proteinExistence type="predicted"/>
<feature type="transmembrane region" description="Helical" evidence="1">
    <location>
        <begin position="29"/>
        <end position="50"/>
    </location>
</feature>
<dbReference type="Proteomes" id="UP000215506">
    <property type="component" value="Unassembled WGS sequence"/>
</dbReference>